<protein>
    <submittedName>
        <fullName evidence="1">Uncharacterized protein</fullName>
    </submittedName>
</protein>
<dbReference type="Proteomes" id="UP001189429">
    <property type="component" value="Unassembled WGS sequence"/>
</dbReference>
<organism evidence="1 2">
    <name type="scientific">Prorocentrum cordatum</name>
    <dbReference type="NCBI Taxonomy" id="2364126"/>
    <lineage>
        <taxon>Eukaryota</taxon>
        <taxon>Sar</taxon>
        <taxon>Alveolata</taxon>
        <taxon>Dinophyceae</taxon>
        <taxon>Prorocentrales</taxon>
        <taxon>Prorocentraceae</taxon>
        <taxon>Prorocentrum</taxon>
    </lineage>
</organism>
<reference evidence="1" key="1">
    <citation type="submission" date="2023-10" db="EMBL/GenBank/DDBJ databases">
        <authorList>
            <person name="Chen Y."/>
            <person name="Shah S."/>
            <person name="Dougan E. K."/>
            <person name="Thang M."/>
            <person name="Chan C."/>
        </authorList>
    </citation>
    <scope>NUCLEOTIDE SEQUENCE [LARGE SCALE GENOMIC DNA]</scope>
</reference>
<comment type="caution">
    <text evidence="1">The sequence shown here is derived from an EMBL/GenBank/DDBJ whole genome shotgun (WGS) entry which is preliminary data.</text>
</comment>
<gene>
    <name evidence="1" type="ORF">PCOR1329_LOCUS75585</name>
</gene>
<sequence length="312" mass="34440">MLRARNEAADDLLVTQWSNILSSHVPHRVEEPREVASLAEKGDPKVWERLRGQLCLGMAPPENIVDLWLSPMSNDKGATLVKSVCFAPHPFELILLGRHCPRHLRVGLAVFKLPFIGSWSTPKILERSPSLVQIAAVTVTTVDVLAKDLPTVYAIIQTRLPRITFDLIFPTPPPVAHFLPLLHLRRAILPETTFFGSSLMCGGPDAMLLEINDPTVLHHSWPLCSQMVVLSDTRALVYSKASSEVWVEALDRWMLLDPGTAATELKWKPSRYGGRAVAAPSMIPSALAAAKTKTSPRRGAQDYVADIMLQGE</sequence>
<dbReference type="EMBL" id="CAUYUJ010020326">
    <property type="protein sequence ID" value="CAK0897400.1"/>
    <property type="molecule type" value="Genomic_DNA"/>
</dbReference>
<name>A0ABN9XCT3_9DINO</name>
<feature type="non-terminal residue" evidence="1">
    <location>
        <position position="312"/>
    </location>
</feature>
<keyword evidence="2" id="KW-1185">Reference proteome</keyword>
<evidence type="ECO:0000313" key="1">
    <source>
        <dbReference type="EMBL" id="CAK0897400.1"/>
    </source>
</evidence>
<accession>A0ABN9XCT3</accession>
<evidence type="ECO:0000313" key="2">
    <source>
        <dbReference type="Proteomes" id="UP001189429"/>
    </source>
</evidence>
<proteinExistence type="predicted"/>